<dbReference type="AlphaFoldDB" id="A0A7Z0EN86"/>
<evidence type="ECO:0000313" key="9">
    <source>
        <dbReference type="Proteomes" id="UP000572051"/>
    </source>
</evidence>
<dbReference type="InterPro" id="IPR000719">
    <property type="entry name" value="Prot_kinase_dom"/>
</dbReference>
<dbReference type="Proteomes" id="UP000572051">
    <property type="component" value="Unassembled WGS sequence"/>
</dbReference>
<evidence type="ECO:0000256" key="3">
    <source>
        <dbReference type="ARBA" id="ARBA00022777"/>
    </source>
</evidence>
<feature type="domain" description="Protein kinase" evidence="7">
    <location>
        <begin position="15"/>
        <end position="273"/>
    </location>
</feature>
<dbReference type="GO" id="GO:0004674">
    <property type="term" value="F:protein serine/threonine kinase activity"/>
    <property type="evidence" value="ECO:0007669"/>
    <property type="project" value="TreeGrafter"/>
</dbReference>
<dbReference type="Gene3D" id="2.130.10.10">
    <property type="entry name" value="YVTN repeat-like/Quinoprotein amine dehydrogenase"/>
    <property type="match status" value="1"/>
</dbReference>
<evidence type="ECO:0000259" key="7">
    <source>
        <dbReference type="PROSITE" id="PS50011"/>
    </source>
</evidence>
<proteinExistence type="predicted"/>
<dbReference type="PANTHER" id="PTHR43289:SF34">
    <property type="entry name" value="SERINE_THREONINE-PROTEIN KINASE YBDM-RELATED"/>
    <property type="match status" value="1"/>
</dbReference>
<dbReference type="RefSeq" id="WP_179824318.1">
    <property type="nucleotide sequence ID" value="NZ_JACCFS010000001.1"/>
</dbReference>
<dbReference type="InterPro" id="IPR017441">
    <property type="entry name" value="Protein_kinase_ATP_BS"/>
</dbReference>
<keyword evidence="4 5" id="KW-0067">ATP-binding</keyword>
<dbReference type="Gene3D" id="1.10.510.10">
    <property type="entry name" value="Transferase(Phosphotransferase) domain 1"/>
    <property type="match status" value="1"/>
</dbReference>
<sequence length="697" mass="71612">MQPLHGSDPLALGPFRLLARVGGGGMGEVYLGRDAFGAPAAVKVVRAEYSTDPEFRERFARETAVSARVRGPFVPLVLAAAPEAERPWMATAFVRGPSLGALVDRTGPLPENAAVLAARGIAHALAHVHAAGAVHRDLKPTNVLVSAHGPQVIDFGIARALEDAQLTRTGTMVGTPSFMSPEHGRGDPVTGASDVFALGGVLVHALTGTPPFGDGHPAHVLFRIARDRPRTGGVPPRLRALVEACLDKDPDQRPGADELLRALGGAPAPAEFAGPWAGSGAGAMVAATEREVEGLLRASDPPTAPPDGPVPGAPGPEGPEPAAQAPARRSRRLPVLAAGAALAVLGAGGGLVALSAARDDGGSAAAASGEEAPAEPDGASCDTAATVAAGFDADPDSGAANDPGYIGLFTLSPDASVLAVDDARGVSLYDWRADEQRIGFVPNPDGEGHLHLPAFSPDGCSMAYPTSAGARLYDLATGEFARPAGNRPATAAAFGPDGDRLVLGGEIADGGATVTVWDVRTEELVQRFHGLSEVAGVGLSPDGDRVWGAGNGQIMVWDAESGERLASMREDDARWHSVHLFADSTEILFVSGGVPVLHDYADGADLVEYPFDGEGEIVQVSVDPGAGRVYGALRVGEEPGGVRTWDLATGEEVAEEAESLVPHTTRAVEGIIAGHNRSRGVVELRDAETMEVIGTID</sequence>
<dbReference type="GO" id="GO:0005524">
    <property type="term" value="F:ATP binding"/>
    <property type="evidence" value="ECO:0007669"/>
    <property type="project" value="UniProtKB-UniRule"/>
</dbReference>
<keyword evidence="9" id="KW-1185">Reference proteome</keyword>
<dbReference type="CDD" id="cd14014">
    <property type="entry name" value="STKc_PknB_like"/>
    <property type="match status" value="1"/>
</dbReference>
<dbReference type="InterPro" id="IPR015943">
    <property type="entry name" value="WD40/YVTN_repeat-like_dom_sf"/>
</dbReference>
<evidence type="ECO:0000256" key="6">
    <source>
        <dbReference type="SAM" id="MobiDB-lite"/>
    </source>
</evidence>
<dbReference type="Pfam" id="PF00069">
    <property type="entry name" value="Pkinase"/>
    <property type="match status" value="1"/>
</dbReference>
<evidence type="ECO:0000256" key="2">
    <source>
        <dbReference type="ARBA" id="ARBA00022741"/>
    </source>
</evidence>
<dbReference type="Gene3D" id="3.30.200.20">
    <property type="entry name" value="Phosphorylase Kinase, domain 1"/>
    <property type="match status" value="1"/>
</dbReference>
<evidence type="ECO:0000256" key="5">
    <source>
        <dbReference type="PROSITE-ProRule" id="PRU10141"/>
    </source>
</evidence>
<feature type="binding site" evidence="5">
    <location>
        <position position="43"/>
    </location>
    <ligand>
        <name>ATP</name>
        <dbReference type="ChEBI" id="CHEBI:30616"/>
    </ligand>
</feature>
<dbReference type="PANTHER" id="PTHR43289">
    <property type="entry name" value="MITOGEN-ACTIVATED PROTEIN KINASE KINASE KINASE 20-RELATED"/>
    <property type="match status" value="1"/>
</dbReference>
<keyword evidence="1" id="KW-0808">Transferase</keyword>
<evidence type="ECO:0000256" key="1">
    <source>
        <dbReference type="ARBA" id="ARBA00022679"/>
    </source>
</evidence>
<accession>A0A7Z0EN86</accession>
<feature type="compositionally biased region" description="Pro residues" evidence="6">
    <location>
        <begin position="302"/>
        <end position="319"/>
    </location>
</feature>
<comment type="caution">
    <text evidence="8">The sequence shown here is derived from an EMBL/GenBank/DDBJ whole genome shotgun (WGS) entry which is preliminary data.</text>
</comment>
<dbReference type="InterPro" id="IPR011009">
    <property type="entry name" value="Kinase-like_dom_sf"/>
</dbReference>
<dbReference type="SUPFAM" id="SSF56112">
    <property type="entry name" value="Protein kinase-like (PK-like)"/>
    <property type="match status" value="1"/>
</dbReference>
<keyword evidence="3" id="KW-0418">Kinase</keyword>
<evidence type="ECO:0000313" key="8">
    <source>
        <dbReference type="EMBL" id="NYJ35257.1"/>
    </source>
</evidence>
<organism evidence="8 9">
    <name type="scientific">Nocardiopsis aegyptia</name>
    <dbReference type="NCBI Taxonomy" id="220378"/>
    <lineage>
        <taxon>Bacteria</taxon>
        <taxon>Bacillati</taxon>
        <taxon>Actinomycetota</taxon>
        <taxon>Actinomycetes</taxon>
        <taxon>Streptosporangiales</taxon>
        <taxon>Nocardiopsidaceae</taxon>
        <taxon>Nocardiopsis</taxon>
    </lineage>
</organism>
<name>A0A7Z0EN86_9ACTN</name>
<feature type="region of interest" description="Disordered" evidence="6">
    <location>
        <begin position="362"/>
        <end position="381"/>
    </location>
</feature>
<dbReference type="SMART" id="SM00220">
    <property type="entry name" value="S_TKc"/>
    <property type="match status" value="1"/>
</dbReference>
<dbReference type="PROSITE" id="PS00107">
    <property type="entry name" value="PROTEIN_KINASE_ATP"/>
    <property type="match status" value="1"/>
</dbReference>
<evidence type="ECO:0000256" key="4">
    <source>
        <dbReference type="ARBA" id="ARBA00022840"/>
    </source>
</evidence>
<dbReference type="EMBL" id="JACCFS010000001">
    <property type="protein sequence ID" value="NYJ35257.1"/>
    <property type="molecule type" value="Genomic_DNA"/>
</dbReference>
<feature type="compositionally biased region" description="Low complexity" evidence="6">
    <location>
        <begin position="362"/>
        <end position="380"/>
    </location>
</feature>
<protein>
    <recommendedName>
        <fullName evidence="7">Protein kinase domain-containing protein</fullName>
    </recommendedName>
</protein>
<dbReference type="SUPFAM" id="SSF69322">
    <property type="entry name" value="Tricorn protease domain 2"/>
    <property type="match status" value="1"/>
</dbReference>
<reference evidence="8 9" key="1">
    <citation type="submission" date="2020-07" db="EMBL/GenBank/DDBJ databases">
        <title>Sequencing the genomes of 1000 actinobacteria strains.</title>
        <authorList>
            <person name="Klenk H.-P."/>
        </authorList>
    </citation>
    <scope>NUCLEOTIDE SEQUENCE [LARGE SCALE GENOMIC DNA]</scope>
    <source>
        <strain evidence="8 9">DSM 44442</strain>
    </source>
</reference>
<dbReference type="PROSITE" id="PS50011">
    <property type="entry name" value="PROTEIN_KINASE_DOM"/>
    <property type="match status" value="1"/>
</dbReference>
<keyword evidence="2 5" id="KW-0547">Nucleotide-binding</keyword>
<feature type="region of interest" description="Disordered" evidence="6">
    <location>
        <begin position="297"/>
        <end position="330"/>
    </location>
</feature>
<gene>
    <name evidence="8" type="ORF">HNR10_003138</name>
</gene>